<protein>
    <submittedName>
        <fullName evidence="1">Uncharacterized protein</fullName>
    </submittedName>
</protein>
<evidence type="ECO:0000313" key="1">
    <source>
        <dbReference type="EnsemblPlants" id="OPUNC07G11750.2"/>
    </source>
</evidence>
<reference evidence="1" key="2">
    <citation type="submission" date="2018-05" db="EMBL/GenBank/DDBJ databases">
        <title>OpunRS2 (Oryza punctata Reference Sequence Version 2).</title>
        <authorList>
            <person name="Zhang J."/>
            <person name="Kudrna D."/>
            <person name="Lee S."/>
            <person name="Talag J."/>
            <person name="Welchert J."/>
            <person name="Wing R.A."/>
        </authorList>
    </citation>
    <scope>NUCLEOTIDE SEQUENCE [LARGE SCALE GENOMIC DNA]</scope>
</reference>
<reference evidence="1" key="1">
    <citation type="submission" date="2015-04" db="UniProtKB">
        <authorList>
            <consortium name="EnsemblPlants"/>
        </authorList>
    </citation>
    <scope>IDENTIFICATION</scope>
</reference>
<accession>A0A0E0LK60</accession>
<dbReference type="Proteomes" id="UP000026962">
    <property type="component" value="Chromosome 7"/>
</dbReference>
<keyword evidence="2" id="KW-1185">Reference proteome</keyword>
<dbReference type="EnsemblPlants" id="OPUNC07G11750.2">
    <property type="protein sequence ID" value="OPUNC07G11750.2"/>
    <property type="gene ID" value="OPUNC07G11750"/>
</dbReference>
<sequence>MLSNAPQTLTLSQIVLQFGKGILCIYDPRSNTSAEVEIEIQEMRPGGLLSSQNDGMNLTHITIEVKMLL</sequence>
<name>A0A0E0LK60_ORYPU</name>
<dbReference type="Gramene" id="OPUNC07G11750.2">
    <property type="protein sequence ID" value="OPUNC07G11750.2"/>
    <property type="gene ID" value="OPUNC07G11750"/>
</dbReference>
<organism evidence="1">
    <name type="scientific">Oryza punctata</name>
    <name type="common">Red rice</name>
    <dbReference type="NCBI Taxonomy" id="4537"/>
    <lineage>
        <taxon>Eukaryota</taxon>
        <taxon>Viridiplantae</taxon>
        <taxon>Streptophyta</taxon>
        <taxon>Embryophyta</taxon>
        <taxon>Tracheophyta</taxon>
        <taxon>Spermatophyta</taxon>
        <taxon>Magnoliopsida</taxon>
        <taxon>Liliopsida</taxon>
        <taxon>Poales</taxon>
        <taxon>Poaceae</taxon>
        <taxon>BOP clade</taxon>
        <taxon>Oryzoideae</taxon>
        <taxon>Oryzeae</taxon>
        <taxon>Oryzinae</taxon>
        <taxon>Oryza</taxon>
    </lineage>
</organism>
<dbReference type="AlphaFoldDB" id="A0A0E0LK60"/>
<evidence type="ECO:0000313" key="2">
    <source>
        <dbReference type="Proteomes" id="UP000026962"/>
    </source>
</evidence>
<proteinExistence type="predicted"/>